<accession>A0AAE3RD50</accession>
<feature type="domain" description="WYL" evidence="1">
    <location>
        <begin position="154"/>
        <end position="222"/>
    </location>
</feature>
<sequence length="350" mass="41142">MPINRNALIRYQTIDTCLRNRHRKWTLEDLIEACSDMLYEYEGIDKGVSRRTVQMDIQMMRSEKLGYNAPIIVLDKKYYTYEDPTYSITNIPLTDGDLHTLKEVTEILKQFKGFDHFRELSGMVQRLEDKIRTAKTQRGAIIDFEKNDNLKGLEYIEVIYQAILQKQCLSITYQSFKAKSAQTFIFHAYLLKEYRNRWFVLGIRHKARFETLLALDRILEIKPSEEWYCDNETLDIENYFRDIVGVTIMQGQPTERILLLLNNYSAPYVLTKPIHHSQQIVETREDGVVISLDVQINYEMEREILGFGETVKVLAPQRLQNRIQQKIQYMAAIYQSSETITESSEAESTE</sequence>
<organism evidence="3 4">
    <name type="scientific">Xanthocytophaga agilis</name>
    <dbReference type="NCBI Taxonomy" id="3048010"/>
    <lineage>
        <taxon>Bacteria</taxon>
        <taxon>Pseudomonadati</taxon>
        <taxon>Bacteroidota</taxon>
        <taxon>Cytophagia</taxon>
        <taxon>Cytophagales</taxon>
        <taxon>Rhodocytophagaceae</taxon>
        <taxon>Xanthocytophaga</taxon>
    </lineage>
</organism>
<dbReference type="Proteomes" id="UP001232063">
    <property type="component" value="Unassembled WGS sequence"/>
</dbReference>
<keyword evidence="4" id="KW-1185">Reference proteome</keyword>
<protein>
    <submittedName>
        <fullName evidence="3">WYL domain-containing protein</fullName>
    </submittedName>
</protein>
<dbReference type="PANTHER" id="PTHR34580:SF9">
    <property type="entry name" value="SLL5097 PROTEIN"/>
    <property type="match status" value="1"/>
</dbReference>
<name>A0AAE3RD50_9BACT</name>
<gene>
    <name evidence="3" type="ORF">QNI22_37185</name>
</gene>
<evidence type="ECO:0000313" key="3">
    <source>
        <dbReference type="EMBL" id="MDJ1506349.1"/>
    </source>
</evidence>
<dbReference type="InterPro" id="IPR051534">
    <property type="entry name" value="CBASS_pafABC_assoc_protein"/>
</dbReference>
<evidence type="ECO:0000259" key="2">
    <source>
        <dbReference type="Pfam" id="PF25583"/>
    </source>
</evidence>
<dbReference type="InterPro" id="IPR057727">
    <property type="entry name" value="WCX_dom"/>
</dbReference>
<dbReference type="PANTHER" id="PTHR34580">
    <property type="match status" value="1"/>
</dbReference>
<feature type="domain" description="WCX" evidence="2">
    <location>
        <begin position="255"/>
        <end position="330"/>
    </location>
</feature>
<proteinExistence type="predicted"/>
<dbReference type="EMBL" id="JASJOU010000022">
    <property type="protein sequence ID" value="MDJ1506349.1"/>
    <property type="molecule type" value="Genomic_DNA"/>
</dbReference>
<dbReference type="InterPro" id="IPR026881">
    <property type="entry name" value="WYL_dom"/>
</dbReference>
<comment type="caution">
    <text evidence="3">The sequence shown here is derived from an EMBL/GenBank/DDBJ whole genome shotgun (WGS) entry which is preliminary data.</text>
</comment>
<dbReference type="Pfam" id="PF25583">
    <property type="entry name" value="WCX"/>
    <property type="match status" value="1"/>
</dbReference>
<dbReference type="PROSITE" id="PS52050">
    <property type="entry name" value="WYL"/>
    <property type="match status" value="1"/>
</dbReference>
<dbReference type="Pfam" id="PF13280">
    <property type="entry name" value="WYL"/>
    <property type="match status" value="1"/>
</dbReference>
<dbReference type="RefSeq" id="WP_314519241.1">
    <property type="nucleotide sequence ID" value="NZ_JASJOU010000022.1"/>
</dbReference>
<dbReference type="AlphaFoldDB" id="A0AAE3RD50"/>
<reference evidence="3" key="1">
    <citation type="submission" date="2023-05" db="EMBL/GenBank/DDBJ databases">
        <authorList>
            <person name="Zhang X."/>
        </authorList>
    </citation>
    <scope>NUCLEOTIDE SEQUENCE</scope>
    <source>
        <strain evidence="3">BD1B2-1</strain>
    </source>
</reference>
<evidence type="ECO:0000313" key="4">
    <source>
        <dbReference type="Proteomes" id="UP001232063"/>
    </source>
</evidence>
<evidence type="ECO:0000259" key="1">
    <source>
        <dbReference type="Pfam" id="PF13280"/>
    </source>
</evidence>